<dbReference type="SUPFAM" id="SSF58104">
    <property type="entry name" value="Methyl-accepting chemotaxis protein (MCP) signaling domain"/>
    <property type="match status" value="1"/>
</dbReference>
<dbReference type="PANTHER" id="PTHR32089:SF112">
    <property type="entry name" value="LYSOZYME-LIKE PROTEIN-RELATED"/>
    <property type="match status" value="1"/>
</dbReference>
<protein>
    <submittedName>
        <fullName evidence="13">Methyl-accepting chemotaxis protein</fullName>
    </submittedName>
</protein>
<evidence type="ECO:0000256" key="3">
    <source>
        <dbReference type="ARBA" id="ARBA00022500"/>
    </source>
</evidence>
<dbReference type="SMART" id="SM00283">
    <property type="entry name" value="MA"/>
    <property type="match status" value="1"/>
</dbReference>
<organism evidence="13 14">
    <name type="scientific">Paenibacillus pinisoli</name>
    <dbReference type="NCBI Taxonomy" id="1276110"/>
    <lineage>
        <taxon>Bacteria</taxon>
        <taxon>Bacillati</taxon>
        <taxon>Bacillota</taxon>
        <taxon>Bacilli</taxon>
        <taxon>Bacillales</taxon>
        <taxon>Paenibacillaceae</taxon>
        <taxon>Paenibacillus</taxon>
    </lineage>
</organism>
<dbReference type="InterPro" id="IPR004089">
    <property type="entry name" value="MCPsignal_dom"/>
</dbReference>
<dbReference type="GO" id="GO:0007165">
    <property type="term" value="P:signal transduction"/>
    <property type="evidence" value="ECO:0007669"/>
    <property type="project" value="UniProtKB-KW"/>
</dbReference>
<keyword evidence="5 10" id="KW-1133">Transmembrane helix</keyword>
<evidence type="ECO:0000259" key="12">
    <source>
        <dbReference type="PROSITE" id="PS50885"/>
    </source>
</evidence>
<gene>
    <name evidence="13" type="ORF">D3P09_05110</name>
</gene>
<feature type="transmembrane region" description="Helical" evidence="10">
    <location>
        <begin position="338"/>
        <end position="362"/>
    </location>
</feature>
<dbReference type="RefSeq" id="WP_120107746.1">
    <property type="nucleotide sequence ID" value="NZ_QXQB01000001.1"/>
</dbReference>
<dbReference type="GO" id="GO:0006935">
    <property type="term" value="P:chemotaxis"/>
    <property type="evidence" value="ECO:0007669"/>
    <property type="project" value="UniProtKB-KW"/>
</dbReference>
<dbReference type="Pfam" id="PF00015">
    <property type="entry name" value="MCPsignal"/>
    <property type="match status" value="1"/>
</dbReference>
<dbReference type="SMART" id="SM00304">
    <property type="entry name" value="HAMP"/>
    <property type="match status" value="2"/>
</dbReference>
<keyword evidence="3" id="KW-0145">Chemotaxis</keyword>
<evidence type="ECO:0000256" key="4">
    <source>
        <dbReference type="ARBA" id="ARBA00022692"/>
    </source>
</evidence>
<feature type="domain" description="HAMP" evidence="12">
    <location>
        <begin position="359"/>
        <end position="412"/>
    </location>
</feature>
<evidence type="ECO:0000256" key="5">
    <source>
        <dbReference type="ARBA" id="ARBA00022989"/>
    </source>
</evidence>
<dbReference type="AlphaFoldDB" id="A0A3A6PWZ3"/>
<feature type="transmembrane region" description="Helical" evidence="10">
    <location>
        <begin position="49"/>
        <end position="69"/>
    </location>
</feature>
<proteinExistence type="inferred from homology"/>
<comment type="similarity">
    <text evidence="8">Belongs to the methyl-accepting chemotaxis (MCP) protein family.</text>
</comment>
<dbReference type="PROSITE" id="PS50885">
    <property type="entry name" value="HAMP"/>
    <property type="match status" value="1"/>
</dbReference>
<sequence>MAGKEKKLLHAIPKETGSKEGRIETDYIKDASIWRSFLTSPFKSVGLKIFIAIVGSILACVLTVGLLAYSEAKSLVEKKVSDASLQTVNQVASNLDVIFKSYEDLSLQLLIDKDFHSIVSQLATSNDDYEKFEAARRLGDKMQGYTLGNSSIKGVMLLPLTEKLHVVAAGSSLTTRAEAMTKTEWYQKTIELNGKVNWVAPQPTGISMLSDKPTIALTRLLKNTVSSEAGYMLVMEIEADTIASRYKDVVLGDESELAIIDGNGNYVIAADQAKVGKTANISLPVSGEQALAGSPKLYTTEGIEVLAVYQKLQSMDWRIAGTIPVKQLVKDAESIRELTLVTALAAIVLAIAIGVLVIIAIAKPLVKICSLMMEGARGNLTVRSTIRKRQDEIGTLSVSFNAMMDQITGLAKQTTRSAEDVLQTASELTEASRKTSAAAREIAAATEEIAGGATSLAVEAEKGNELAVHINEQMRQVIAANEEMVGSAASVERSSEQGTDDMQALILKTGMTEEMTRSMVEKVDALKESTGSIVKILDVLNNLTKQTNILSLNATIEAARAGSAGKGFMVVADEIRQLADQSRQSIDIVAQITSKIRSEIDETVHVLTEAYPLFHEQISSVKEASGIFVSVQEQMAHFAERLDGATSSIGQLERSQQVLNEAMTNVSTVAEEASATSEEVASLSSEQLHISNNLVQLSEKLDAVSRGLKDSLSQFKL</sequence>
<evidence type="ECO:0000313" key="13">
    <source>
        <dbReference type="EMBL" id="RJX41361.1"/>
    </source>
</evidence>
<comment type="caution">
    <text evidence="13">The sequence shown here is derived from an EMBL/GenBank/DDBJ whole genome shotgun (WGS) entry which is preliminary data.</text>
</comment>
<dbReference type="PROSITE" id="PS50111">
    <property type="entry name" value="CHEMOTAXIS_TRANSDUC_2"/>
    <property type="match status" value="1"/>
</dbReference>
<evidence type="ECO:0000256" key="6">
    <source>
        <dbReference type="ARBA" id="ARBA00023136"/>
    </source>
</evidence>
<evidence type="ECO:0000256" key="2">
    <source>
        <dbReference type="ARBA" id="ARBA00022475"/>
    </source>
</evidence>
<name>A0A3A6PWZ3_9BACL</name>
<dbReference type="GO" id="GO:0005886">
    <property type="term" value="C:plasma membrane"/>
    <property type="evidence" value="ECO:0007669"/>
    <property type="project" value="UniProtKB-SubCell"/>
</dbReference>
<reference evidence="13 14" key="1">
    <citation type="submission" date="2018-09" db="EMBL/GenBank/DDBJ databases">
        <title>Paenibacillus aracenensis nov. sp. isolated from a cave in southern Spain.</title>
        <authorList>
            <person name="Jurado V."/>
            <person name="Gutierrez-Patricio S."/>
            <person name="Gonzalez-Pimentel J.L."/>
            <person name="Miller A.Z."/>
            <person name="Laiz L."/>
            <person name="Saiz-Jimenez C."/>
        </authorList>
    </citation>
    <scope>NUCLEOTIDE SEQUENCE [LARGE SCALE GENOMIC DNA]</scope>
    <source>
        <strain evidence="13 14">JCM 19203</strain>
    </source>
</reference>
<dbReference type="Gene3D" id="3.30.450.20">
    <property type="entry name" value="PAS domain"/>
    <property type="match status" value="1"/>
</dbReference>
<dbReference type="PANTHER" id="PTHR32089">
    <property type="entry name" value="METHYL-ACCEPTING CHEMOTAXIS PROTEIN MCPB"/>
    <property type="match status" value="1"/>
</dbReference>
<keyword evidence="4 10" id="KW-0812">Transmembrane</keyword>
<dbReference type="Gene3D" id="1.10.287.950">
    <property type="entry name" value="Methyl-accepting chemotaxis protein"/>
    <property type="match status" value="1"/>
</dbReference>
<keyword evidence="7 9" id="KW-0807">Transducer</keyword>
<evidence type="ECO:0000259" key="11">
    <source>
        <dbReference type="PROSITE" id="PS50111"/>
    </source>
</evidence>
<keyword evidence="14" id="KW-1185">Reference proteome</keyword>
<dbReference type="CDD" id="cd12912">
    <property type="entry name" value="PDC2_MCP_like"/>
    <property type="match status" value="1"/>
</dbReference>
<dbReference type="EMBL" id="QXQB01000001">
    <property type="protein sequence ID" value="RJX41361.1"/>
    <property type="molecule type" value="Genomic_DNA"/>
</dbReference>
<dbReference type="CDD" id="cd06225">
    <property type="entry name" value="HAMP"/>
    <property type="match status" value="1"/>
</dbReference>
<keyword evidence="6 10" id="KW-0472">Membrane</keyword>
<keyword evidence="2" id="KW-1003">Cell membrane</keyword>
<evidence type="ECO:0000256" key="8">
    <source>
        <dbReference type="ARBA" id="ARBA00029447"/>
    </source>
</evidence>
<evidence type="ECO:0000256" key="10">
    <source>
        <dbReference type="SAM" id="Phobius"/>
    </source>
</evidence>
<dbReference type="Pfam" id="PF02743">
    <property type="entry name" value="dCache_1"/>
    <property type="match status" value="1"/>
</dbReference>
<evidence type="ECO:0000256" key="1">
    <source>
        <dbReference type="ARBA" id="ARBA00004651"/>
    </source>
</evidence>
<dbReference type="Pfam" id="PF00672">
    <property type="entry name" value="HAMP"/>
    <property type="match status" value="1"/>
</dbReference>
<dbReference type="InterPro" id="IPR033479">
    <property type="entry name" value="dCache_1"/>
</dbReference>
<dbReference type="Proteomes" id="UP000267798">
    <property type="component" value="Unassembled WGS sequence"/>
</dbReference>
<dbReference type="OrthoDB" id="9760371at2"/>
<comment type="subcellular location">
    <subcellularLocation>
        <location evidence="1">Cell membrane</location>
        <topology evidence="1">Multi-pass membrane protein</topology>
    </subcellularLocation>
</comment>
<evidence type="ECO:0000313" key="14">
    <source>
        <dbReference type="Proteomes" id="UP000267798"/>
    </source>
</evidence>
<evidence type="ECO:0000256" key="9">
    <source>
        <dbReference type="PROSITE-ProRule" id="PRU00284"/>
    </source>
</evidence>
<evidence type="ECO:0000256" key="7">
    <source>
        <dbReference type="ARBA" id="ARBA00023224"/>
    </source>
</evidence>
<accession>A0A3A6PWZ3</accession>
<dbReference type="InterPro" id="IPR003660">
    <property type="entry name" value="HAMP_dom"/>
</dbReference>
<feature type="domain" description="Methyl-accepting transducer" evidence="11">
    <location>
        <begin position="431"/>
        <end position="681"/>
    </location>
</feature>